<organism evidence="3">
    <name type="scientific">Salix viminalis</name>
    <name type="common">Common osier</name>
    <name type="synonym">Basket willow</name>
    <dbReference type="NCBI Taxonomy" id="40686"/>
    <lineage>
        <taxon>Eukaryota</taxon>
        <taxon>Viridiplantae</taxon>
        <taxon>Streptophyta</taxon>
        <taxon>Embryophyta</taxon>
        <taxon>Tracheophyta</taxon>
        <taxon>Spermatophyta</taxon>
        <taxon>Magnoliopsida</taxon>
        <taxon>eudicotyledons</taxon>
        <taxon>Gunneridae</taxon>
        <taxon>Pentapetalae</taxon>
        <taxon>rosids</taxon>
        <taxon>fabids</taxon>
        <taxon>Malpighiales</taxon>
        <taxon>Salicaceae</taxon>
        <taxon>Saliceae</taxon>
        <taxon>Salix</taxon>
    </lineage>
</organism>
<gene>
    <name evidence="3" type="ORF">SVIM_LOCUS380410</name>
</gene>
<feature type="transmembrane region" description="Helical" evidence="1">
    <location>
        <begin position="63"/>
        <end position="82"/>
    </location>
</feature>
<name>A0A6N2MXW1_SALVM</name>
<evidence type="ECO:0000256" key="2">
    <source>
        <dbReference type="SAM" id="SignalP"/>
    </source>
</evidence>
<evidence type="ECO:0008006" key="4">
    <source>
        <dbReference type="Google" id="ProtNLM"/>
    </source>
</evidence>
<keyword evidence="2" id="KW-0732">Signal</keyword>
<dbReference type="EMBL" id="CAADRP010001841">
    <property type="protein sequence ID" value="VFU54445.1"/>
    <property type="molecule type" value="Genomic_DNA"/>
</dbReference>
<feature type="chain" id="PRO_5044503810" description="RRM domain-containing protein" evidence="2">
    <location>
        <begin position="17"/>
        <end position="91"/>
    </location>
</feature>
<evidence type="ECO:0000256" key="1">
    <source>
        <dbReference type="SAM" id="Phobius"/>
    </source>
</evidence>
<keyword evidence="1" id="KW-0812">Transmembrane</keyword>
<accession>A0A6N2MXW1</accession>
<protein>
    <recommendedName>
        <fullName evidence="4">RRM domain-containing protein</fullName>
    </recommendedName>
</protein>
<proteinExistence type="predicted"/>
<keyword evidence="1" id="KW-0472">Membrane</keyword>
<sequence>MRFSLLLFLLSSSLLSSLTPLFSALLIPASSSVVVVVSVKNIRIQRDNGQSKTAFVTFKDPKALEIALLLSVGSLCFFYYYYYCLILPCIF</sequence>
<keyword evidence="1" id="KW-1133">Transmembrane helix</keyword>
<reference evidence="3" key="1">
    <citation type="submission" date="2019-03" db="EMBL/GenBank/DDBJ databases">
        <authorList>
            <person name="Mank J."/>
            <person name="Almeida P."/>
        </authorList>
    </citation>
    <scope>NUCLEOTIDE SEQUENCE</scope>
    <source>
        <strain evidence="3">78183</strain>
    </source>
</reference>
<evidence type="ECO:0000313" key="3">
    <source>
        <dbReference type="EMBL" id="VFU54445.1"/>
    </source>
</evidence>
<feature type="signal peptide" evidence="2">
    <location>
        <begin position="1"/>
        <end position="16"/>
    </location>
</feature>
<dbReference type="AlphaFoldDB" id="A0A6N2MXW1"/>